<dbReference type="Gene3D" id="1.25.40.10">
    <property type="entry name" value="Tetratricopeptide repeat domain"/>
    <property type="match status" value="1"/>
</dbReference>
<proteinExistence type="predicted"/>
<dbReference type="AlphaFoldDB" id="A0A7V0Z4X8"/>
<dbReference type="InterPro" id="IPR005158">
    <property type="entry name" value="BTAD"/>
</dbReference>
<dbReference type="Pfam" id="PF03704">
    <property type="entry name" value="BTAD"/>
    <property type="match status" value="1"/>
</dbReference>
<evidence type="ECO:0000259" key="1">
    <source>
        <dbReference type="Pfam" id="PF03704"/>
    </source>
</evidence>
<dbReference type="PANTHER" id="PTHR35807:SF2">
    <property type="entry name" value="TRANSCRIPTIONAL ACTIVATOR DOMAIN"/>
    <property type="match status" value="1"/>
</dbReference>
<organism evidence="2">
    <name type="scientific">candidate division WOR-3 bacterium</name>
    <dbReference type="NCBI Taxonomy" id="2052148"/>
    <lineage>
        <taxon>Bacteria</taxon>
        <taxon>Bacteria division WOR-3</taxon>
    </lineage>
</organism>
<protein>
    <recommendedName>
        <fullName evidence="1">Bacterial transcriptional activator domain-containing protein</fullName>
    </recommendedName>
</protein>
<gene>
    <name evidence="2" type="ORF">ENP86_03785</name>
</gene>
<evidence type="ECO:0000313" key="2">
    <source>
        <dbReference type="EMBL" id="HDY58657.1"/>
    </source>
</evidence>
<dbReference type="PANTHER" id="PTHR35807">
    <property type="entry name" value="TRANSCRIPTIONAL REGULATOR REDD-RELATED"/>
    <property type="match status" value="1"/>
</dbReference>
<name>A0A7V0Z4X8_UNCW3</name>
<sequence length="226" mass="26618">MKLPVFNSEYAAIKIEFLGRPRIFRNKIQLKETIEPQKQSLLSYLALHIPEPHRNISLDKIYENFWPKSKSASRNLTFMLVMIRNLLKFPAHFLEIHHRGSLPLLTNNGIYFTTDYQEFQQILARAKALQRAGEWEFAKKEFLQAFKLFRGEPFKKNFDEWSVNMRFKILTELETEAIDFARAYLEHNDKHNSKKVLEKVLKIIPDSEEIKGLLKSLFLSGFGSLK</sequence>
<dbReference type="EMBL" id="DSKY01000010">
    <property type="protein sequence ID" value="HDY58657.1"/>
    <property type="molecule type" value="Genomic_DNA"/>
</dbReference>
<dbReference type="InterPro" id="IPR051677">
    <property type="entry name" value="AfsR-DnrI-RedD_regulator"/>
</dbReference>
<accession>A0A7V0Z4X8</accession>
<dbReference type="InterPro" id="IPR011990">
    <property type="entry name" value="TPR-like_helical_dom_sf"/>
</dbReference>
<reference evidence="2" key="1">
    <citation type="journal article" date="2020" name="mSystems">
        <title>Genome- and Community-Level Interaction Insights into Carbon Utilization and Element Cycling Functions of Hydrothermarchaeota in Hydrothermal Sediment.</title>
        <authorList>
            <person name="Zhou Z."/>
            <person name="Liu Y."/>
            <person name="Xu W."/>
            <person name="Pan J."/>
            <person name="Luo Z.H."/>
            <person name="Li M."/>
        </authorList>
    </citation>
    <scope>NUCLEOTIDE SEQUENCE [LARGE SCALE GENOMIC DNA]</scope>
    <source>
        <strain evidence="2">SpSt-258</strain>
    </source>
</reference>
<feature type="domain" description="Bacterial transcriptional activator" evidence="1">
    <location>
        <begin position="114"/>
        <end position="210"/>
    </location>
</feature>
<comment type="caution">
    <text evidence="2">The sequence shown here is derived from an EMBL/GenBank/DDBJ whole genome shotgun (WGS) entry which is preliminary data.</text>
</comment>
<dbReference type="SUPFAM" id="SSF48452">
    <property type="entry name" value="TPR-like"/>
    <property type="match status" value="1"/>
</dbReference>